<dbReference type="InterPro" id="IPR038607">
    <property type="entry name" value="PhoD-like_sf"/>
</dbReference>
<keyword evidence="4" id="KW-1185">Reference proteome</keyword>
<keyword evidence="1" id="KW-0812">Transmembrane</keyword>
<evidence type="ECO:0000259" key="2">
    <source>
        <dbReference type="Pfam" id="PF09423"/>
    </source>
</evidence>
<evidence type="ECO:0000313" key="4">
    <source>
        <dbReference type="Proteomes" id="UP000001744"/>
    </source>
</evidence>
<dbReference type="InterPro" id="IPR018946">
    <property type="entry name" value="PhoD-like_MPP"/>
</dbReference>
<dbReference type="OrthoDB" id="2100241at2759"/>
<dbReference type="Pfam" id="PF09423">
    <property type="entry name" value="PhoD"/>
    <property type="match status" value="1"/>
</dbReference>
<dbReference type="JaponicusDB" id="SJAG_01241"/>
<organism evidence="3 4">
    <name type="scientific">Schizosaccharomyces japonicus (strain yFS275 / FY16936)</name>
    <name type="common">Fission yeast</name>
    <dbReference type="NCBI Taxonomy" id="402676"/>
    <lineage>
        <taxon>Eukaryota</taxon>
        <taxon>Fungi</taxon>
        <taxon>Dikarya</taxon>
        <taxon>Ascomycota</taxon>
        <taxon>Taphrinomycotina</taxon>
        <taxon>Schizosaccharomycetes</taxon>
        <taxon>Schizosaccharomycetales</taxon>
        <taxon>Schizosaccharomycetaceae</taxon>
        <taxon>Schizosaccharomyces</taxon>
    </lineage>
</organism>
<evidence type="ECO:0000313" key="3">
    <source>
        <dbReference type="EMBL" id="EEB06203.2"/>
    </source>
</evidence>
<dbReference type="PANTHER" id="PTHR43606">
    <property type="entry name" value="PHOSPHATASE, PUTATIVE (AFU_ORTHOLOGUE AFUA_6G08710)-RELATED"/>
    <property type="match status" value="1"/>
</dbReference>
<dbReference type="STRING" id="402676.B6K053"/>
<dbReference type="PROSITE" id="PS51257">
    <property type="entry name" value="PROKAR_LIPOPROTEIN"/>
    <property type="match status" value="1"/>
</dbReference>
<dbReference type="Gene3D" id="3.60.21.70">
    <property type="entry name" value="PhoD-like phosphatase"/>
    <property type="match status" value="1"/>
</dbReference>
<protein>
    <submittedName>
        <fullName evidence="3">Alkaline phosphatase</fullName>
    </submittedName>
</protein>
<keyword evidence="1" id="KW-0472">Membrane</keyword>
<dbReference type="GeneID" id="7048392"/>
<reference evidence="3 4" key="1">
    <citation type="journal article" date="2011" name="Science">
        <title>Comparative functional genomics of the fission yeasts.</title>
        <authorList>
            <person name="Rhind N."/>
            <person name="Chen Z."/>
            <person name="Yassour M."/>
            <person name="Thompson D.A."/>
            <person name="Haas B.J."/>
            <person name="Habib N."/>
            <person name="Wapinski I."/>
            <person name="Roy S."/>
            <person name="Lin M.F."/>
            <person name="Heiman D.I."/>
            <person name="Young S.K."/>
            <person name="Furuya K."/>
            <person name="Guo Y."/>
            <person name="Pidoux A."/>
            <person name="Chen H.M."/>
            <person name="Robbertse B."/>
            <person name="Goldberg J.M."/>
            <person name="Aoki K."/>
            <person name="Bayne E.H."/>
            <person name="Berlin A.M."/>
            <person name="Desjardins C.A."/>
            <person name="Dobbs E."/>
            <person name="Dukaj L."/>
            <person name="Fan L."/>
            <person name="FitzGerald M.G."/>
            <person name="French C."/>
            <person name="Gujja S."/>
            <person name="Hansen K."/>
            <person name="Keifenheim D."/>
            <person name="Levin J.Z."/>
            <person name="Mosher R.A."/>
            <person name="Mueller C.A."/>
            <person name="Pfiffner J."/>
            <person name="Priest M."/>
            <person name="Russ C."/>
            <person name="Smialowska A."/>
            <person name="Swoboda P."/>
            <person name="Sykes S.M."/>
            <person name="Vaughn M."/>
            <person name="Vengrova S."/>
            <person name="Yoder R."/>
            <person name="Zeng Q."/>
            <person name="Allshire R."/>
            <person name="Baulcombe D."/>
            <person name="Birren B.W."/>
            <person name="Brown W."/>
            <person name="Ekwall K."/>
            <person name="Kellis M."/>
            <person name="Leatherwood J."/>
            <person name="Levin H."/>
            <person name="Margalit H."/>
            <person name="Martienssen R."/>
            <person name="Nieduszynski C.A."/>
            <person name="Spatafora J.W."/>
            <person name="Friedman N."/>
            <person name="Dalgaard J.Z."/>
            <person name="Baumann P."/>
            <person name="Niki H."/>
            <person name="Regev A."/>
            <person name="Nusbaum C."/>
        </authorList>
    </citation>
    <scope>NUCLEOTIDE SEQUENCE [LARGE SCALE GENOMIC DNA]</scope>
    <source>
        <strain evidence="4">yFS275 / FY16936</strain>
    </source>
</reference>
<dbReference type="VEuPathDB" id="FungiDB:SJAG_01241"/>
<dbReference type="RefSeq" id="XP_002172496.2">
    <property type="nucleotide sequence ID" value="XM_002172460.2"/>
</dbReference>
<name>B6K053_SCHJY</name>
<sequence length="505" mass="56980">MSKLTTIATVAFWFLSCSLSVIYLKVLPTTGLARWVRICYWGTLICLPLHLRSMSKRFLLVAFISTLFLQGCIQDFHRHSFKETDNFVNTEFARVGYVSANTAKFTVRSKSPASLLVAKRSLPAALTANVSVDAAGEDIDFLSTVHVEGLLPKTEYVYKVVRQGDNETTPLDFGAFRTPVNEDEATAFHFVTSSSMIPNWPYTFTSRGDYLSIPGADVLADSIKQHNIDTPDFLLFLGGFIDSAVGHVNGDDAVDIWRARYRQRYASPSYKRIYRQMSTIHTYDDADIVHRWDRGNEHPYPMAKEVFVRYHHEANPPVAAEDKQALQCSVLHNGYETLSVPLDMSDGGLKTMLGGQQRSKFIEWIHEKSDVQTPFKFVVSSVPFAPPSSDPVLSDMWNGYQYERELLLKEMAKSESVFIFLTGHQHDFGAYKVADNVYEFSISPLSHYASRTNLPEEPQFTVLAHENKGMSKFGAYTVNTTATPPFVRFQAFIDGAQNWETVLTN</sequence>
<dbReference type="PANTHER" id="PTHR43606:SF2">
    <property type="entry name" value="ALKALINE PHOSPHATASE FAMILY PROTEIN (AFU_ORTHOLOGUE AFUA_5G03860)"/>
    <property type="match status" value="1"/>
</dbReference>
<dbReference type="Proteomes" id="UP000001744">
    <property type="component" value="Unassembled WGS sequence"/>
</dbReference>
<keyword evidence="1" id="KW-1133">Transmembrane helix</keyword>
<dbReference type="OMA" id="AYRQVYA"/>
<dbReference type="InterPro" id="IPR052900">
    <property type="entry name" value="Phospholipid_Metab_Enz"/>
</dbReference>
<feature type="transmembrane region" description="Helical" evidence="1">
    <location>
        <begin position="35"/>
        <end position="51"/>
    </location>
</feature>
<gene>
    <name evidence="3" type="ORF">SJAG_01241</name>
</gene>
<proteinExistence type="predicted"/>
<dbReference type="EMBL" id="KE651168">
    <property type="protein sequence ID" value="EEB06203.2"/>
    <property type="molecule type" value="Genomic_DNA"/>
</dbReference>
<dbReference type="eggNOG" id="ENOG502QPM1">
    <property type="taxonomic scope" value="Eukaryota"/>
</dbReference>
<accession>B6K053</accession>
<dbReference type="HOGENOM" id="CLU_539865_0_0_1"/>
<dbReference type="SUPFAM" id="SSF56300">
    <property type="entry name" value="Metallo-dependent phosphatases"/>
    <property type="match status" value="1"/>
</dbReference>
<dbReference type="AlphaFoldDB" id="B6K053"/>
<dbReference type="InterPro" id="IPR029052">
    <property type="entry name" value="Metallo-depent_PP-like"/>
</dbReference>
<evidence type="ECO:0000256" key="1">
    <source>
        <dbReference type="SAM" id="Phobius"/>
    </source>
</evidence>
<feature type="domain" description="PhoD-like phosphatase metallophosphatase" evidence="2">
    <location>
        <begin position="349"/>
        <end position="455"/>
    </location>
</feature>